<dbReference type="PANTHER" id="PTHR22617">
    <property type="entry name" value="CHEMOTAXIS SENSOR HISTIDINE KINASE-RELATED"/>
    <property type="match status" value="1"/>
</dbReference>
<keyword evidence="4" id="KW-1185">Reference proteome</keyword>
<evidence type="ECO:0000259" key="2">
    <source>
        <dbReference type="PROSITE" id="PS50851"/>
    </source>
</evidence>
<dbReference type="InterPro" id="IPR039315">
    <property type="entry name" value="CheW"/>
</dbReference>
<protein>
    <submittedName>
        <fullName evidence="3">Chemotaxis protein CheW</fullName>
    </submittedName>
</protein>
<gene>
    <name evidence="3" type="primary">cheW</name>
    <name evidence="3" type="ORF">JDO7802_02692</name>
</gene>
<evidence type="ECO:0000256" key="1">
    <source>
        <dbReference type="SAM" id="MobiDB-lite"/>
    </source>
</evidence>
<dbReference type="InterPro" id="IPR002545">
    <property type="entry name" value="CheW-lke_dom"/>
</dbReference>
<dbReference type="AlphaFoldDB" id="A0A0M6YNT0"/>
<dbReference type="GO" id="GO:0007165">
    <property type="term" value="P:signal transduction"/>
    <property type="evidence" value="ECO:0007669"/>
    <property type="project" value="InterPro"/>
</dbReference>
<dbReference type="SUPFAM" id="SSF50341">
    <property type="entry name" value="CheW-like"/>
    <property type="match status" value="1"/>
</dbReference>
<dbReference type="Gene3D" id="2.30.30.40">
    <property type="entry name" value="SH3 Domains"/>
    <property type="match status" value="1"/>
</dbReference>
<evidence type="ECO:0000313" key="4">
    <source>
        <dbReference type="Proteomes" id="UP000049222"/>
    </source>
</evidence>
<evidence type="ECO:0000313" key="3">
    <source>
        <dbReference type="EMBL" id="CTQ50666.1"/>
    </source>
</evidence>
<organism evidence="3 4">
    <name type="scientific">Jannaschia donghaensis</name>
    <dbReference type="NCBI Taxonomy" id="420998"/>
    <lineage>
        <taxon>Bacteria</taxon>
        <taxon>Pseudomonadati</taxon>
        <taxon>Pseudomonadota</taxon>
        <taxon>Alphaproteobacteria</taxon>
        <taxon>Rhodobacterales</taxon>
        <taxon>Roseobacteraceae</taxon>
        <taxon>Jannaschia</taxon>
    </lineage>
</organism>
<dbReference type="OrthoDB" id="9794382at2"/>
<dbReference type="STRING" id="420998.JDO7802_02692"/>
<dbReference type="PROSITE" id="PS50851">
    <property type="entry name" value="CHEW"/>
    <property type="match status" value="1"/>
</dbReference>
<dbReference type="RefSeq" id="WP_083481166.1">
    <property type="nucleotide sequence ID" value="NZ_CXSU01000012.1"/>
</dbReference>
<name>A0A0M6YNT0_9RHOB</name>
<sequence length="170" mass="18821">MNELHAQQIDSVPPPENEAPAPSTELLTFRCGGQAYAVDIMCVREIRGWSEPTPLPHAPPYMRGMVNLRGSVLPVMDLAQRMGQSRTEDHPRNVIVVVQDGTRVHGLLVDAVSDIVHPRLDQLQDVPHVANDDGQAMAERLFVVDDTMIQVLATAQILPRVDTRIEDHIA</sequence>
<feature type="region of interest" description="Disordered" evidence="1">
    <location>
        <begin position="1"/>
        <end position="23"/>
    </location>
</feature>
<dbReference type="SMART" id="SM00260">
    <property type="entry name" value="CheW"/>
    <property type="match status" value="1"/>
</dbReference>
<dbReference type="Pfam" id="PF01584">
    <property type="entry name" value="CheW"/>
    <property type="match status" value="1"/>
</dbReference>
<dbReference type="Gene3D" id="2.40.50.180">
    <property type="entry name" value="CheA-289, Domain 4"/>
    <property type="match status" value="1"/>
</dbReference>
<dbReference type="Proteomes" id="UP000049222">
    <property type="component" value="Unassembled WGS sequence"/>
</dbReference>
<feature type="domain" description="CheW-like" evidence="2">
    <location>
        <begin position="23"/>
        <end position="163"/>
    </location>
</feature>
<dbReference type="InterPro" id="IPR036061">
    <property type="entry name" value="CheW-like_dom_sf"/>
</dbReference>
<dbReference type="GO" id="GO:0006935">
    <property type="term" value="P:chemotaxis"/>
    <property type="evidence" value="ECO:0007669"/>
    <property type="project" value="InterPro"/>
</dbReference>
<dbReference type="PANTHER" id="PTHR22617:SF23">
    <property type="entry name" value="CHEMOTAXIS PROTEIN CHEW"/>
    <property type="match status" value="1"/>
</dbReference>
<proteinExistence type="predicted"/>
<dbReference type="EMBL" id="CXSU01000012">
    <property type="protein sequence ID" value="CTQ50666.1"/>
    <property type="molecule type" value="Genomic_DNA"/>
</dbReference>
<reference evidence="3 4" key="1">
    <citation type="submission" date="2015-07" db="EMBL/GenBank/DDBJ databases">
        <authorList>
            <person name="Noorani M."/>
        </authorList>
    </citation>
    <scope>NUCLEOTIDE SEQUENCE [LARGE SCALE GENOMIC DNA]</scope>
    <source>
        <strain evidence="3 4">CECT 7802</strain>
    </source>
</reference>
<accession>A0A0M6YNT0</accession>
<dbReference type="GO" id="GO:0005829">
    <property type="term" value="C:cytosol"/>
    <property type="evidence" value="ECO:0007669"/>
    <property type="project" value="TreeGrafter"/>
</dbReference>